<dbReference type="Pfam" id="PF07833">
    <property type="entry name" value="Cu_amine_oxidN1"/>
    <property type="match status" value="1"/>
</dbReference>
<gene>
    <name evidence="3" type="ORF">C7381_10710</name>
</gene>
<keyword evidence="1" id="KW-0732">Signal</keyword>
<keyword evidence="4" id="KW-1185">Reference proteome</keyword>
<dbReference type="InterPro" id="IPR012854">
    <property type="entry name" value="Cu_amine_oxidase-like_N"/>
</dbReference>
<feature type="domain" description="Copper amine oxidase-like N-terminal" evidence="2">
    <location>
        <begin position="30"/>
        <end position="134"/>
    </location>
</feature>
<dbReference type="InterPro" id="IPR036582">
    <property type="entry name" value="Mao_N_sf"/>
</dbReference>
<feature type="signal peptide" evidence="1">
    <location>
        <begin position="1"/>
        <end position="23"/>
    </location>
</feature>
<name>A0A2U1E220_9FIRM</name>
<evidence type="ECO:0000256" key="1">
    <source>
        <dbReference type="SAM" id="SignalP"/>
    </source>
</evidence>
<evidence type="ECO:0000313" key="4">
    <source>
        <dbReference type="Proteomes" id="UP000245793"/>
    </source>
</evidence>
<dbReference type="SUPFAM" id="SSF55383">
    <property type="entry name" value="Copper amine oxidase, domain N"/>
    <property type="match status" value="1"/>
</dbReference>
<organism evidence="3 4">
    <name type="scientific">Ezakiella coagulans</name>
    <dbReference type="NCBI Taxonomy" id="46507"/>
    <lineage>
        <taxon>Bacteria</taxon>
        <taxon>Bacillati</taxon>
        <taxon>Bacillota</taxon>
        <taxon>Tissierellia</taxon>
        <taxon>Ezakiella</taxon>
    </lineage>
</organism>
<accession>A0A2U1E220</accession>
<dbReference type="RefSeq" id="WP_116480303.1">
    <property type="nucleotide sequence ID" value="NZ_QEKV01000007.1"/>
</dbReference>
<dbReference type="Gene3D" id="3.30.457.10">
    <property type="entry name" value="Copper amine oxidase-like, N-terminal domain"/>
    <property type="match status" value="1"/>
</dbReference>
<dbReference type="AlphaFoldDB" id="A0A2U1E220"/>
<comment type="caution">
    <text evidence="3">The sequence shown here is derived from an EMBL/GenBank/DDBJ whole genome shotgun (WGS) entry which is preliminary data.</text>
</comment>
<evidence type="ECO:0000313" key="3">
    <source>
        <dbReference type="EMBL" id="PVY94014.1"/>
    </source>
</evidence>
<reference evidence="3 4" key="1">
    <citation type="submission" date="2018-04" db="EMBL/GenBank/DDBJ databases">
        <title>Genomic Encyclopedia of Type Strains, Phase IV (KMG-IV): sequencing the most valuable type-strain genomes for metagenomic binning, comparative biology and taxonomic classification.</title>
        <authorList>
            <person name="Goeker M."/>
        </authorList>
    </citation>
    <scope>NUCLEOTIDE SEQUENCE [LARGE SCALE GENOMIC DNA]</scope>
    <source>
        <strain evidence="3 4">DSM 20705</strain>
    </source>
</reference>
<sequence length="397" mass="45110">MKKFICILAACIAILISSNYSKAEGYNLFIDGEQKQADVIMENSRTFVPLRFISETMGYKVDYDAKTKSITITNGTQTLELKVGANEYVKDGVKGFMDVKTLIRNDRTFVPLRFFGEAFSKTVGWDQASGSVYIGVKPEKFPIHKTNEYTAKEFPKFGIKLILPPKFDDKMFIKESDDGERLEIRSKFVEAYKKDEGFVQSYYLSNTYNPEYEDMGMKVEFYSKNKYLIKQSSMDFFTSSGVYYDDMRECFKIADQIIIVPLAPALPEGKNVSADVKNGNLVYKFGNPQVTVEVPLKNLKDVRVRLYEIGLGFYDLKNSSGAGGRLFDIVQFKGESESPNNLLSVDNGMSLRKTGPSDVQYRDDVPELKKSYFDKMTLLENSVVKVGNKTLKPNKRI</sequence>
<dbReference type="Proteomes" id="UP000245793">
    <property type="component" value="Unassembled WGS sequence"/>
</dbReference>
<protein>
    <submittedName>
        <fullName evidence="3">Copper amine oxidase-like protein</fullName>
    </submittedName>
</protein>
<evidence type="ECO:0000259" key="2">
    <source>
        <dbReference type="Pfam" id="PF07833"/>
    </source>
</evidence>
<proteinExistence type="predicted"/>
<feature type="chain" id="PRO_5015638119" evidence="1">
    <location>
        <begin position="24"/>
        <end position="397"/>
    </location>
</feature>
<dbReference type="EMBL" id="QEKV01000007">
    <property type="protein sequence ID" value="PVY94014.1"/>
    <property type="molecule type" value="Genomic_DNA"/>
</dbReference>